<dbReference type="AlphaFoldDB" id="A0A2M7Z3Y7"/>
<dbReference type="GO" id="GO:0003824">
    <property type="term" value="F:catalytic activity"/>
    <property type="evidence" value="ECO:0007669"/>
    <property type="project" value="InterPro"/>
</dbReference>
<dbReference type="PANTHER" id="PTHR23089">
    <property type="entry name" value="HISTIDINE TRIAD HIT PROTEIN"/>
    <property type="match status" value="1"/>
</dbReference>
<evidence type="ECO:0000313" key="3">
    <source>
        <dbReference type="EMBL" id="PJA83732.1"/>
    </source>
</evidence>
<evidence type="ECO:0000256" key="1">
    <source>
        <dbReference type="PROSITE-ProRule" id="PRU00464"/>
    </source>
</evidence>
<evidence type="ECO:0000313" key="4">
    <source>
        <dbReference type="Proteomes" id="UP000230178"/>
    </source>
</evidence>
<comment type="caution">
    <text evidence="1">Lacks conserved residue(s) required for the propagation of feature annotation.</text>
</comment>
<sequence length="94" mass="10690">MNCLFCKIAKGEVPAEIIYEDEKFLVFKDIHPKAPIHLLIVPKKHIPSINHLELRDKELMGELFLLSQKIAREKEVAKKGYKLVLNVGRGGGQL</sequence>
<dbReference type="Proteomes" id="UP000230178">
    <property type="component" value="Unassembled WGS sequence"/>
</dbReference>
<dbReference type="PROSITE" id="PS51084">
    <property type="entry name" value="HIT_2"/>
    <property type="match status" value="1"/>
</dbReference>
<protein>
    <submittedName>
        <fullName evidence="3">Histidine triad nucleotide-binding protein</fullName>
    </submittedName>
</protein>
<dbReference type="SUPFAM" id="SSF54197">
    <property type="entry name" value="HIT-like"/>
    <property type="match status" value="1"/>
</dbReference>
<proteinExistence type="predicted"/>
<accession>A0A2M7Z3Y7</accession>
<reference evidence="4" key="1">
    <citation type="submission" date="2017-09" db="EMBL/GenBank/DDBJ databases">
        <title>Depth-based differentiation of microbial function through sediment-hosted aquifers and enrichment of novel symbionts in the deep terrestrial subsurface.</title>
        <authorList>
            <person name="Probst A.J."/>
            <person name="Ladd B."/>
            <person name="Jarett J.K."/>
            <person name="Geller-Mcgrath D.E."/>
            <person name="Sieber C.M.K."/>
            <person name="Emerson J.B."/>
            <person name="Anantharaman K."/>
            <person name="Thomas B.C."/>
            <person name="Malmstrom R."/>
            <person name="Stieglmeier M."/>
            <person name="Klingl A."/>
            <person name="Woyke T."/>
            <person name="Ryan C.M."/>
            <person name="Banfield J.F."/>
        </authorList>
    </citation>
    <scope>NUCLEOTIDE SEQUENCE [LARGE SCALE GENOMIC DNA]</scope>
</reference>
<feature type="domain" description="HIT" evidence="2">
    <location>
        <begin position="4"/>
        <end position="94"/>
    </location>
</feature>
<dbReference type="Gene3D" id="3.30.428.10">
    <property type="entry name" value="HIT-like"/>
    <property type="match status" value="1"/>
</dbReference>
<dbReference type="InterPro" id="IPR011146">
    <property type="entry name" value="HIT-like"/>
</dbReference>
<organism evidence="3 4">
    <name type="scientific">Candidatus Nealsonbacteria bacterium CG_4_9_14_3_um_filter_37_29</name>
    <dbReference type="NCBI Taxonomy" id="1974696"/>
    <lineage>
        <taxon>Bacteria</taxon>
        <taxon>Candidatus Nealsoniibacteriota</taxon>
    </lineage>
</organism>
<comment type="caution">
    <text evidence="3">The sequence shown here is derived from an EMBL/GenBank/DDBJ whole genome shotgun (WGS) entry which is preliminary data.</text>
</comment>
<feature type="non-terminal residue" evidence="3">
    <location>
        <position position="94"/>
    </location>
</feature>
<dbReference type="Pfam" id="PF11969">
    <property type="entry name" value="DcpS_C"/>
    <property type="match status" value="1"/>
</dbReference>
<dbReference type="PRINTS" id="PR00332">
    <property type="entry name" value="HISTRIAD"/>
</dbReference>
<dbReference type="InterPro" id="IPR036265">
    <property type="entry name" value="HIT-like_sf"/>
</dbReference>
<gene>
    <name evidence="3" type="ORF">CO146_00680</name>
</gene>
<name>A0A2M7Z3Y7_9BACT</name>
<dbReference type="CDD" id="cd01276">
    <property type="entry name" value="PKCI_related"/>
    <property type="match status" value="1"/>
</dbReference>
<evidence type="ECO:0000259" key="2">
    <source>
        <dbReference type="PROSITE" id="PS51084"/>
    </source>
</evidence>
<dbReference type="InterPro" id="IPR001310">
    <property type="entry name" value="Histidine_triad_HIT"/>
</dbReference>
<dbReference type="EMBL" id="PFVS01000025">
    <property type="protein sequence ID" value="PJA83732.1"/>
    <property type="molecule type" value="Genomic_DNA"/>
</dbReference>